<dbReference type="Pfam" id="PF16213">
    <property type="entry name" value="DCB"/>
    <property type="match status" value="1"/>
</dbReference>
<sequence>MLSLLILPAALQAVSADLLHPLALGCETRGARIVQICLGCMQRLITHGALSVPAGATVVRTLWSLMEGGIEELKLLQTIIILLTTNSIVQGDSLAMALVMCFRLHFTKDSTTINTASATVRQMVTLVFERVEAEDKTPAP</sequence>
<evidence type="ECO:0000259" key="2">
    <source>
        <dbReference type="Pfam" id="PF16213"/>
    </source>
</evidence>
<keyword evidence="1" id="KW-0732">Signal</keyword>
<protein>
    <submittedName>
        <fullName evidence="4">Protein MON2 homolog</fullName>
    </submittedName>
</protein>
<dbReference type="Proteomes" id="UP000695022">
    <property type="component" value="Unplaced"/>
</dbReference>
<keyword evidence="3" id="KW-1185">Reference proteome</keyword>
<dbReference type="InterPro" id="IPR032629">
    <property type="entry name" value="DCB_dom"/>
</dbReference>
<accession>A0ABM1F775</accession>
<feature type="non-terminal residue" evidence="4">
    <location>
        <position position="140"/>
    </location>
</feature>
<feature type="domain" description="Mon2/Sec7/BIG1-like dimerisation and cyclophilin-binding" evidence="2">
    <location>
        <begin position="10"/>
        <end position="135"/>
    </location>
</feature>
<name>A0ABM1F775_PRICU</name>
<evidence type="ECO:0000256" key="1">
    <source>
        <dbReference type="SAM" id="SignalP"/>
    </source>
</evidence>
<gene>
    <name evidence="4" type="primary">LOC106820290</name>
</gene>
<evidence type="ECO:0000313" key="3">
    <source>
        <dbReference type="Proteomes" id="UP000695022"/>
    </source>
</evidence>
<dbReference type="RefSeq" id="XP_014680296.1">
    <property type="nucleotide sequence ID" value="XM_014824810.1"/>
</dbReference>
<feature type="chain" id="PRO_5046613760" evidence="1">
    <location>
        <begin position="17"/>
        <end position="140"/>
    </location>
</feature>
<dbReference type="GeneID" id="106820290"/>
<feature type="signal peptide" evidence="1">
    <location>
        <begin position="1"/>
        <end position="16"/>
    </location>
</feature>
<reference evidence="4" key="1">
    <citation type="submission" date="2025-08" db="UniProtKB">
        <authorList>
            <consortium name="RefSeq"/>
        </authorList>
    </citation>
    <scope>IDENTIFICATION</scope>
</reference>
<evidence type="ECO:0000313" key="4">
    <source>
        <dbReference type="RefSeq" id="XP_014680296.1"/>
    </source>
</evidence>
<proteinExistence type="predicted"/>
<organism evidence="3 4">
    <name type="scientific">Priapulus caudatus</name>
    <name type="common">Priapulid worm</name>
    <dbReference type="NCBI Taxonomy" id="37621"/>
    <lineage>
        <taxon>Eukaryota</taxon>
        <taxon>Metazoa</taxon>
        <taxon>Ecdysozoa</taxon>
        <taxon>Scalidophora</taxon>
        <taxon>Priapulida</taxon>
        <taxon>Priapulimorpha</taxon>
        <taxon>Priapulimorphida</taxon>
        <taxon>Priapulidae</taxon>
        <taxon>Priapulus</taxon>
    </lineage>
</organism>